<dbReference type="Gene3D" id="3.30.420.10">
    <property type="entry name" value="Ribonuclease H-like superfamily/Ribonuclease H"/>
    <property type="match status" value="1"/>
</dbReference>
<dbReference type="GO" id="GO:0003727">
    <property type="term" value="F:single-stranded RNA binding"/>
    <property type="evidence" value="ECO:0007669"/>
    <property type="project" value="TreeGrafter"/>
</dbReference>
<dbReference type="GO" id="GO:0000175">
    <property type="term" value="F:3'-5'-RNA exonuclease activity"/>
    <property type="evidence" value="ECO:0007669"/>
    <property type="project" value="InterPro"/>
</dbReference>
<dbReference type="SMART" id="SM00341">
    <property type="entry name" value="HRDC"/>
    <property type="match status" value="1"/>
</dbReference>
<keyword evidence="7" id="KW-0539">Nucleus</keyword>
<dbReference type="AlphaFoldDB" id="A0A9P3HE58"/>
<feature type="compositionally biased region" description="Basic and acidic residues" evidence="9">
    <location>
        <begin position="816"/>
        <end position="826"/>
    </location>
</feature>
<sequence>MSTKSILAEFDTWQNSLFATLVKATKAANAIPAGDVSFYRSLDRDFAKKMDEASTSTLELCNGLLKQAGGVEVEEMKDGDDIKERFEIIVDVVDNVLEKVDVAIDEIKMPRKKGSAAVPQSAPVVALAKSNQLEYKLIHAQNIARPQLRFPDPVDNSSTPFVRKITYKPNAKVDLNYGMDRMNIDSSEDKSITVTQPHPYEYEITHLEYPEHMFEQRPEQLYHPFDTTSAIWVDTEEALQDMCRTLEMQRELAIDLEHHNYRSFQGFVCLMQISTRDQDYIIDTLELRGSLHLLNQAFTDPKIVKIFHGAESDIIWLQRDFGVYIVNMFDTYHASKVLEFGSHSLAHLLKLYADFDADKKYQLADWRIRPLPKEMLLYARSDTHFLLYIYDRMRNALLDNSRKGTHNLLDTTLKRSAETSLKVHEKDIYDAEEGMGSNGWHNLYAKWNRALNNQQFAVFKAIHAWRDQTARDEDESHRYVLPNHMMFTLAEKMPEEAAGVLGCCNPVPPSVRMNATDIAMLISRTKSSIAPVAGGFKKVEIKVAAHVRFDPETGLQPTEHALSEAEKKTTIGLSPLEKAQQSTRGKVQAAASSGVFGRSSVAPVVKPLADPTPLLAKSSGLFGTSSVVPSSRAEQDARDTARRIMHELSIEPVEEAPVFMEVSSVTSAAPVEAVESKPAEEEVVFTPADDRVTKKRTDVLLLNTMSKKRSRALDEDRAELAESASAASSEVEEVTPIKKKKNKKEKGLNSAASSKPSSDAEMPEAFQPFDYNSVRSVVDETVDGAMSNKRKQKKKKTGPAENEPAAPFDPYNKLVENAEFKKKDATFSRNPKSGARSMTFGKK</sequence>
<dbReference type="InterPro" id="IPR002562">
    <property type="entry name" value="3'-5'_exonuclease_dom"/>
</dbReference>
<evidence type="ECO:0000256" key="2">
    <source>
        <dbReference type="ARBA" id="ARBA00022552"/>
    </source>
</evidence>
<feature type="compositionally biased region" description="Basic residues" evidence="9">
    <location>
        <begin position="788"/>
        <end position="797"/>
    </location>
</feature>
<keyword evidence="2" id="KW-0698">rRNA processing</keyword>
<dbReference type="Gene3D" id="1.10.150.80">
    <property type="entry name" value="HRDC domain"/>
    <property type="match status" value="1"/>
</dbReference>
<reference evidence="11" key="1">
    <citation type="submission" date="2021-11" db="EMBL/GenBank/DDBJ databases">
        <authorList>
            <person name="Herlambang A."/>
            <person name="Guo Y."/>
            <person name="Takashima Y."/>
            <person name="Nishizawa T."/>
        </authorList>
    </citation>
    <scope>NUCLEOTIDE SEQUENCE</scope>
    <source>
        <strain evidence="11">E1425</strain>
    </source>
</reference>
<feature type="region of interest" description="Disordered" evidence="9">
    <location>
        <begin position="722"/>
        <end position="843"/>
    </location>
</feature>
<keyword evidence="5" id="KW-0271">Exosome</keyword>
<protein>
    <submittedName>
        <fullName evidence="11">Exosome complex exonuclease RRP6</fullName>
    </submittedName>
</protein>
<dbReference type="FunFam" id="1.10.150.80:FF:000001">
    <property type="entry name" value="Putative exosome component 10"/>
    <property type="match status" value="1"/>
</dbReference>
<dbReference type="Pfam" id="PF00570">
    <property type="entry name" value="HRDC"/>
    <property type="match status" value="1"/>
</dbReference>
<dbReference type="CDD" id="cd06147">
    <property type="entry name" value="Rrp6p_like_exo"/>
    <property type="match status" value="1"/>
</dbReference>
<dbReference type="OrthoDB" id="2250022at2759"/>
<dbReference type="GO" id="GO:0071051">
    <property type="term" value="P:poly(A)-dependent snoRNA 3'-end processing"/>
    <property type="evidence" value="ECO:0007669"/>
    <property type="project" value="TreeGrafter"/>
</dbReference>
<proteinExistence type="inferred from homology"/>
<dbReference type="InterPro" id="IPR010997">
    <property type="entry name" value="HRDC-like_sf"/>
</dbReference>
<evidence type="ECO:0000259" key="10">
    <source>
        <dbReference type="PROSITE" id="PS50967"/>
    </source>
</evidence>
<dbReference type="GO" id="GO:0071036">
    <property type="term" value="P:nuclear polyadenylation-dependent snoRNA catabolic process"/>
    <property type="evidence" value="ECO:0007669"/>
    <property type="project" value="TreeGrafter"/>
</dbReference>
<keyword evidence="4" id="KW-0378">Hydrolase</keyword>
<evidence type="ECO:0000313" key="11">
    <source>
        <dbReference type="EMBL" id="GJJ74941.1"/>
    </source>
</evidence>
<dbReference type="FunFam" id="3.30.420.10:FF:000059">
    <property type="entry name" value="Exosome complex exonuclease Rrp6"/>
    <property type="match status" value="1"/>
</dbReference>
<dbReference type="InterPro" id="IPR012588">
    <property type="entry name" value="Exosome-assoc_fac_Rrp6_N"/>
</dbReference>
<reference evidence="11" key="2">
    <citation type="journal article" date="2022" name="Microbiol. Resour. Announc.">
        <title>Whole-Genome Sequence of Entomortierella parvispora E1425, a Mucoromycotan Fungus Associated with Burkholderiaceae-Related Endosymbiotic Bacteria.</title>
        <authorList>
            <person name="Herlambang A."/>
            <person name="Guo Y."/>
            <person name="Takashima Y."/>
            <person name="Narisawa K."/>
            <person name="Ohta H."/>
            <person name="Nishizawa T."/>
        </authorList>
    </citation>
    <scope>NUCLEOTIDE SEQUENCE</scope>
    <source>
        <strain evidence="11">E1425</strain>
    </source>
</reference>
<dbReference type="GO" id="GO:0071038">
    <property type="term" value="P:TRAMP-dependent tRNA surveillance pathway"/>
    <property type="evidence" value="ECO:0007669"/>
    <property type="project" value="TreeGrafter"/>
</dbReference>
<dbReference type="EMBL" id="BQFW01000010">
    <property type="protein sequence ID" value="GJJ74941.1"/>
    <property type="molecule type" value="Genomic_DNA"/>
</dbReference>
<dbReference type="SMART" id="SM00474">
    <property type="entry name" value="35EXOc"/>
    <property type="match status" value="1"/>
</dbReference>
<dbReference type="InterPro" id="IPR045092">
    <property type="entry name" value="Rrp6-like"/>
</dbReference>
<dbReference type="InterPro" id="IPR012337">
    <property type="entry name" value="RNaseH-like_sf"/>
</dbReference>
<dbReference type="PROSITE" id="PS50967">
    <property type="entry name" value="HRDC"/>
    <property type="match status" value="1"/>
</dbReference>
<evidence type="ECO:0000256" key="3">
    <source>
        <dbReference type="ARBA" id="ARBA00022722"/>
    </source>
</evidence>
<evidence type="ECO:0000313" key="12">
    <source>
        <dbReference type="Proteomes" id="UP000827284"/>
    </source>
</evidence>
<dbReference type="GO" id="GO:0000467">
    <property type="term" value="P:exonucleolytic trimming to generate mature 3'-end of 5.8S rRNA from tricistronic rRNA transcript (SSU-rRNA, 5.8S rRNA, LSU-rRNA)"/>
    <property type="evidence" value="ECO:0007669"/>
    <property type="project" value="InterPro"/>
</dbReference>
<organism evidence="11 12">
    <name type="scientific">Entomortierella parvispora</name>
    <dbReference type="NCBI Taxonomy" id="205924"/>
    <lineage>
        <taxon>Eukaryota</taxon>
        <taxon>Fungi</taxon>
        <taxon>Fungi incertae sedis</taxon>
        <taxon>Mucoromycota</taxon>
        <taxon>Mortierellomycotina</taxon>
        <taxon>Mortierellomycetes</taxon>
        <taxon>Mortierellales</taxon>
        <taxon>Mortierellaceae</taxon>
        <taxon>Entomortierella</taxon>
    </lineage>
</organism>
<evidence type="ECO:0000256" key="9">
    <source>
        <dbReference type="SAM" id="MobiDB-lite"/>
    </source>
</evidence>
<dbReference type="GO" id="GO:0071035">
    <property type="term" value="P:nuclear polyadenylation-dependent rRNA catabolic process"/>
    <property type="evidence" value="ECO:0007669"/>
    <property type="project" value="TreeGrafter"/>
</dbReference>
<accession>A0A9P3HE58</accession>
<dbReference type="Pfam" id="PF01612">
    <property type="entry name" value="DNA_pol_A_exo1"/>
    <property type="match status" value="1"/>
</dbReference>
<dbReference type="InterPro" id="IPR049559">
    <property type="entry name" value="Rrp6p-like_exo"/>
</dbReference>
<keyword evidence="12" id="KW-1185">Reference proteome</keyword>
<evidence type="ECO:0000256" key="6">
    <source>
        <dbReference type="ARBA" id="ARBA00022839"/>
    </source>
</evidence>
<dbReference type="GO" id="GO:0071037">
    <property type="term" value="P:nuclear polyadenylation-dependent snRNA catabolic process"/>
    <property type="evidence" value="ECO:0007669"/>
    <property type="project" value="TreeGrafter"/>
</dbReference>
<dbReference type="InterPro" id="IPR002121">
    <property type="entry name" value="HRDC_dom"/>
</dbReference>
<dbReference type="InterPro" id="IPR036397">
    <property type="entry name" value="RNaseH_sf"/>
</dbReference>
<dbReference type="GO" id="GO:0071044">
    <property type="term" value="P:histone mRNA catabolic process"/>
    <property type="evidence" value="ECO:0007669"/>
    <property type="project" value="TreeGrafter"/>
</dbReference>
<dbReference type="GO" id="GO:0005730">
    <property type="term" value="C:nucleolus"/>
    <property type="evidence" value="ECO:0007669"/>
    <property type="project" value="TreeGrafter"/>
</dbReference>
<evidence type="ECO:0000256" key="1">
    <source>
        <dbReference type="ARBA" id="ARBA00004123"/>
    </source>
</evidence>
<comment type="subcellular location">
    <subcellularLocation>
        <location evidence="1">Nucleus</location>
    </subcellularLocation>
</comment>
<comment type="caution">
    <text evidence="11">The sequence shown here is derived from an EMBL/GenBank/DDBJ whole genome shotgun (WGS) entry which is preliminary data.</text>
</comment>
<dbReference type="GO" id="GO:0000176">
    <property type="term" value="C:nuclear exosome (RNase complex)"/>
    <property type="evidence" value="ECO:0007669"/>
    <property type="project" value="InterPro"/>
</dbReference>
<keyword evidence="6 11" id="KW-0269">Exonuclease</keyword>
<evidence type="ECO:0000256" key="7">
    <source>
        <dbReference type="ARBA" id="ARBA00023242"/>
    </source>
</evidence>
<dbReference type="InterPro" id="IPR044876">
    <property type="entry name" value="HRDC_dom_sf"/>
</dbReference>
<evidence type="ECO:0000256" key="5">
    <source>
        <dbReference type="ARBA" id="ARBA00022835"/>
    </source>
</evidence>
<dbReference type="Pfam" id="PF08066">
    <property type="entry name" value="PMC2NT"/>
    <property type="match status" value="1"/>
</dbReference>
<name>A0A9P3HE58_9FUNG</name>
<dbReference type="SUPFAM" id="SSF53098">
    <property type="entry name" value="Ribonuclease H-like"/>
    <property type="match status" value="1"/>
</dbReference>
<dbReference type="PANTHER" id="PTHR12124:SF47">
    <property type="entry name" value="EXOSOME COMPONENT 10"/>
    <property type="match status" value="1"/>
</dbReference>
<keyword evidence="3" id="KW-0540">Nuclease</keyword>
<dbReference type="SUPFAM" id="SSF47819">
    <property type="entry name" value="HRDC-like"/>
    <property type="match status" value="1"/>
</dbReference>
<dbReference type="GO" id="GO:0000166">
    <property type="term" value="F:nucleotide binding"/>
    <property type="evidence" value="ECO:0007669"/>
    <property type="project" value="InterPro"/>
</dbReference>
<comment type="similarity">
    <text evidence="8">Belongs to the exosome component 10/RRP6 family.</text>
</comment>
<feature type="domain" description="HRDC" evidence="10">
    <location>
        <begin position="452"/>
        <end position="532"/>
    </location>
</feature>
<evidence type="ECO:0000256" key="8">
    <source>
        <dbReference type="ARBA" id="ARBA00043957"/>
    </source>
</evidence>
<dbReference type="Proteomes" id="UP000827284">
    <property type="component" value="Unassembled WGS sequence"/>
</dbReference>
<dbReference type="GO" id="GO:0071039">
    <property type="term" value="P:nuclear polyadenylation-dependent CUT catabolic process"/>
    <property type="evidence" value="ECO:0007669"/>
    <property type="project" value="TreeGrafter"/>
</dbReference>
<dbReference type="GO" id="GO:0071040">
    <property type="term" value="P:nuclear polyadenylation-dependent antisense transcript catabolic process"/>
    <property type="evidence" value="ECO:0007669"/>
    <property type="project" value="TreeGrafter"/>
</dbReference>
<evidence type="ECO:0000256" key="4">
    <source>
        <dbReference type="ARBA" id="ARBA00022801"/>
    </source>
</evidence>
<dbReference type="PANTHER" id="PTHR12124">
    <property type="entry name" value="POLYMYOSITIS/SCLERODERMA AUTOANTIGEN-RELATED"/>
    <property type="match status" value="1"/>
</dbReference>
<gene>
    <name evidence="11" type="ORF">EMPS_07299</name>
</gene>